<comment type="caution">
    <text evidence="1">The sequence shown here is derived from an EMBL/GenBank/DDBJ whole genome shotgun (WGS) entry which is preliminary data.</text>
</comment>
<gene>
    <name evidence="1" type="ORF">ZIOFF_060790</name>
</gene>
<reference evidence="1 2" key="1">
    <citation type="submission" date="2020-08" db="EMBL/GenBank/DDBJ databases">
        <title>Plant Genome Project.</title>
        <authorList>
            <person name="Zhang R.-G."/>
        </authorList>
    </citation>
    <scope>NUCLEOTIDE SEQUENCE [LARGE SCALE GENOMIC DNA]</scope>
    <source>
        <tissue evidence="1">Rhizome</tissue>
    </source>
</reference>
<keyword evidence="2" id="KW-1185">Reference proteome</keyword>
<name>A0A8J5FB63_ZINOF</name>
<dbReference type="EMBL" id="JACMSC010000016">
    <property type="protein sequence ID" value="KAG6483997.1"/>
    <property type="molecule type" value="Genomic_DNA"/>
</dbReference>
<sequence length="90" mass="10406">MATENDADRRGRRWRLQEAAVVLLGETVLRLCDDGRWSMHHAAAAAYHMRPVPVHAQEAYSYIPVESRALTGKKMESENNWMTHKTCRLR</sequence>
<proteinExistence type="predicted"/>
<evidence type="ECO:0000313" key="1">
    <source>
        <dbReference type="EMBL" id="KAG6483997.1"/>
    </source>
</evidence>
<dbReference type="AlphaFoldDB" id="A0A8J5FB63"/>
<protein>
    <submittedName>
        <fullName evidence="1">Uncharacterized protein</fullName>
    </submittedName>
</protein>
<dbReference type="Proteomes" id="UP000734854">
    <property type="component" value="Unassembled WGS sequence"/>
</dbReference>
<accession>A0A8J5FB63</accession>
<organism evidence="1 2">
    <name type="scientific">Zingiber officinale</name>
    <name type="common">Ginger</name>
    <name type="synonym">Amomum zingiber</name>
    <dbReference type="NCBI Taxonomy" id="94328"/>
    <lineage>
        <taxon>Eukaryota</taxon>
        <taxon>Viridiplantae</taxon>
        <taxon>Streptophyta</taxon>
        <taxon>Embryophyta</taxon>
        <taxon>Tracheophyta</taxon>
        <taxon>Spermatophyta</taxon>
        <taxon>Magnoliopsida</taxon>
        <taxon>Liliopsida</taxon>
        <taxon>Zingiberales</taxon>
        <taxon>Zingiberaceae</taxon>
        <taxon>Zingiber</taxon>
    </lineage>
</organism>
<evidence type="ECO:0000313" key="2">
    <source>
        <dbReference type="Proteomes" id="UP000734854"/>
    </source>
</evidence>